<dbReference type="EMBL" id="BQKI01000010">
    <property type="protein sequence ID" value="GJN03510.1"/>
    <property type="molecule type" value="Genomic_DNA"/>
</dbReference>
<keyword evidence="1" id="KW-0812">Transmembrane</keyword>
<keyword evidence="3" id="KW-1185">Reference proteome</keyword>
<gene>
    <name evidence="2" type="primary">ga20965</name>
    <name evidence="2" type="ORF">PR202_ga20965</name>
</gene>
<evidence type="ECO:0000256" key="1">
    <source>
        <dbReference type="SAM" id="Phobius"/>
    </source>
</evidence>
<dbReference type="Proteomes" id="UP001054889">
    <property type="component" value="Unassembled WGS sequence"/>
</dbReference>
<feature type="transmembrane region" description="Helical" evidence="1">
    <location>
        <begin position="101"/>
        <end position="120"/>
    </location>
</feature>
<keyword evidence="1" id="KW-1133">Transmembrane helix</keyword>
<comment type="caution">
    <text evidence="2">The sequence shown here is derived from an EMBL/GenBank/DDBJ whole genome shotgun (WGS) entry which is preliminary data.</text>
</comment>
<evidence type="ECO:0000313" key="3">
    <source>
        <dbReference type="Proteomes" id="UP001054889"/>
    </source>
</evidence>
<dbReference type="AlphaFoldDB" id="A0AAV5CZU4"/>
<name>A0AAV5CZU4_ELECO</name>
<keyword evidence="1" id="KW-0472">Membrane</keyword>
<protein>
    <submittedName>
        <fullName evidence="2">Uncharacterized protein</fullName>
    </submittedName>
</protein>
<reference evidence="2" key="1">
    <citation type="journal article" date="2018" name="DNA Res.">
        <title>Multiple hybrid de novo genome assembly of finger millet, an orphan allotetraploid crop.</title>
        <authorList>
            <person name="Hatakeyama M."/>
            <person name="Aluri S."/>
            <person name="Balachadran M.T."/>
            <person name="Sivarajan S.R."/>
            <person name="Patrignani A."/>
            <person name="Gruter S."/>
            <person name="Poveda L."/>
            <person name="Shimizu-Inatsugi R."/>
            <person name="Baeten J."/>
            <person name="Francoijs K.J."/>
            <person name="Nataraja K.N."/>
            <person name="Reddy Y.A.N."/>
            <person name="Phadnis S."/>
            <person name="Ravikumar R.L."/>
            <person name="Schlapbach R."/>
            <person name="Sreeman S.M."/>
            <person name="Shimizu K.K."/>
        </authorList>
    </citation>
    <scope>NUCLEOTIDE SEQUENCE</scope>
</reference>
<organism evidence="2 3">
    <name type="scientific">Eleusine coracana subsp. coracana</name>
    <dbReference type="NCBI Taxonomy" id="191504"/>
    <lineage>
        <taxon>Eukaryota</taxon>
        <taxon>Viridiplantae</taxon>
        <taxon>Streptophyta</taxon>
        <taxon>Embryophyta</taxon>
        <taxon>Tracheophyta</taxon>
        <taxon>Spermatophyta</taxon>
        <taxon>Magnoliopsida</taxon>
        <taxon>Liliopsida</taxon>
        <taxon>Poales</taxon>
        <taxon>Poaceae</taxon>
        <taxon>PACMAD clade</taxon>
        <taxon>Chloridoideae</taxon>
        <taxon>Cynodonteae</taxon>
        <taxon>Eleusininae</taxon>
        <taxon>Eleusine</taxon>
    </lineage>
</organism>
<accession>A0AAV5CZU4</accession>
<proteinExistence type="predicted"/>
<sequence length="121" mass="13833">MILRLLGLQDLVPCRNAISFADWWHKTIKRCPKETWKGINSLIILTAWVLWKNGNSCVFYGKNPSLIILQRKVTEERHLWELAGAKGLQALARVTKMSTSLSVFVLGLVLVSIFLVVFFMM</sequence>
<evidence type="ECO:0000313" key="2">
    <source>
        <dbReference type="EMBL" id="GJN03510.1"/>
    </source>
</evidence>
<reference evidence="2" key="2">
    <citation type="submission" date="2021-12" db="EMBL/GenBank/DDBJ databases">
        <title>Resequencing data analysis of finger millet.</title>
        <authorList>
            <person name="Hatakeyama M."/>
            <person name="Aluri S."/>
            <person name="Balachadran M.T."/>
            <person name="Sivarajan S.R."/>
            <person name="Poveda L."/>
            <person name="Shimizu-Inatsugi R."/>
            <person name="Schlapbach R."/>
            <person name="Sreeman S.M."/>
            <person name="Shimizu K.K."/>
        </authorList>
    </citation>
    <scope>NUCLEOTIDE SEQUENCE</scope>
</reference>